<dbReference type="PANTHER" id="PTHR13018">
    <property type="entry name" value="PROBABLE MEMBRANE PROTEIN DUF221-RELATED"/>
    <property type="match status" value="1"/>
</dbReference>
<dbReference type="InterPro" id="IPR003864">
    <property type="entry name" value="CSC1/OSCA1-like_7TM"/>
</dbReference>
<comment type="subcellular location">
    <subcellularLocation>
        <location evidence="1">Membrane</location>
        <topology evidence="1">Multi-pass membrane protein</topology>
    </subcellularLocation>
</comment>
<keyword evidence="6 8" id="KW-0472">Membrane</keyword>
<feature type="compositionally biased region" description="Low complexity" evidence="7">
    <location>
        <begin position="753"/>
        <end position="771"/>
    </location>
</feature>
<dbReference type="GeneID" id="36541797"/>
<dbReference type="PANTHER" id="PTHR13018:SF5">
    <property type="entry name" value="RE44586P"/>
    <property type="match status" value="1"/>
</dbReference>
<evidence type="ECO:0000259" key="10">
    <source>
        <dbReference type="Pfam" id="PF13967"/>
    </source>
</evidence>
<evidence type="ECO:0000313" key="12">
    <source>
        <dbReference type="EMBL" id="PKY04722.1"/>
    </source>
</evidence>
<evidence type="ECO:0000259" key="9">
    <source>
        <dbReference type="Pfam" id="PF02714"/>
    </source>
</evidence>
<protein>
    <submittedName>
        <fullName evidence="12">DUF221-domain-containing protein</fullName>
    </submittedName>
</protein>
<comment type="similarity">
    <text evidence="2">Belongs to the CSC1 (TC 1.A.17) family.</text>
</comment>
<keyword evidence="13" id="KW-1185">Reference proteome</keyword>
<feature type="transmembrane region" description="Helical" evidence="8">
    <location>
        <begin position="716"/>
        <end position="734"/>
    </location>
</feature>
<evidence type="ECO:0000259" key="11">
    <source>
        <dbReference type="Pfam" id="PF14703"/>
    </source>
</evidence>
<dbReference type="Pfam" id="PF14703">
    <property type="entry name" value="PHM7_cyt"/>
    <property type="match status" value="1"/>
</dbReference>
<feature type="transmembrane region" description="Helical" evidence="8">
    <location>
        <begin position="685"/>
        <end position="709"/>
    </location>
</feature>
<keyword evidence="5 8" id="KW-1133">Transmembrane helix</keyword>
<feature type="domain" description="CSC1/OSCA1-like N-terminal transmembrane" evidence="10">
    <location>
        <begin position="40"/>
        <end position="193"/>
    </location>
</feature>
<evidence type="ECO:0000256" key="2">
    <source>
        <dbReference type="ARBA" id="ARBA00007779"/>
    </source>
</evidence>
<reference evidence="12" key="1">
    <citation type="submission" date="2016-12" db="EMBL/GenBank/DDBJ databases">
        <title>The genomes of Aspergillus section Nigri reveals drivers in fungal speciation.</title>
        <authorList>
            <consortium name="DOE Joint Genome Institute"/>
            <person name="Vesth T.C."/>
            <person name="Nybo J."/>
            <person name="Theobald S."/>
            <person name="Brandl J."/>
            <person name="Frisvad J.C."/>
            <person name="Nielsen K.F."/>
            <person name="Lyhne E.K."/>
            <person name="Kogle M.E."/>
            <person name="Kuo A."/>
            <person name="Riley R."/>
            <person name="Clum A."/>
            <person name="Nolan M."/>
            <person name="Lipzen A."/>
            <person name="Salamov A."/>
            <person name="Henrissat B."/>
            <person name="Wiebenga A."/>
            <person name="De vries R.P."/>
            <person name="Grigoriev I.V."/>
            <person name="Mortensen U.H."/>
            <person name="Andersen M.R."/>
            <person name="Baker S.E."/>
        </authorList>
    </citation>
    <scope>NUCLEOTIDE SEQUENCE</scope>
    <source>
        <strain evidence="12">IBT 28561</strain>
    </source>
</reference>
<feature type="transmembrane region" description="Helical" evidence="8">
    <location>
        <begin position="40"/>
        <end position="61"/>
    </location>
</feature>
<evidence type="ECO:0000256" key="3">
    <source>
        <dbReference type="ARBA" id="ARBA00022448"/>
    </source>
</evidence>
<feature type="domain" description="CSC1/OSCA1-like cytosolic" evidence="11">
    <location>
        <begin position="213"/>
        <end position="417"/>
    </location>
</feature>
<dbReference type="Proteomes" id="UP000234254">
    <property type="component" value="Unassembled WGS sequence"/>
</dbReference>
<feature type="transmembrane region" description="Helical" evidence="8">
    <location>
        <begin position="634"/>
        <end position="665"/>
    </location>
</feature>
<evidence type="ECO:0000256" key="7">
    <source>
        <dbReference type="SAM" id="MobiDB-lite"/>
    </source>
</evidence>
<evidence type="ECO:0000256" key="4">
    <source>
        <dbReference type="ARBA" id="ARBA00022692"/>
    </source>
</evidence>
<evidence type="ECO:0000256" key="5">
    <source>
        <dbReference type="ARBA" id="ARBA00022989"/>
    </source>
</evidence>
<feature type="transmembrane region" description="Helical" evidence="8">
    <location>
        <begin position="432"/>
        <end position="454"/>
    </location>
</feature>
<gene>
    <name evidence="12" type="ORF">P168DRAFT_251505</name>
</gene>
<dbReference type="OrthoDB" id="1689567at2759"/>
<dbReference type="InterPro" id="IPR027815">
    <property type="entry name" value="CSC1/OSCA1-like_cyt"/>
</dbReference>
<feature type="transmembrane region" description="Helical" evidence="8">
    <location>
        <begin position="484"/>
        <end position="503"/>
    </location>
</feature>
<dbReference type="InterPro" id="IPR032880">
    <property type="entry name" value="CSC1/OSCA1-like_N"/>
</dbReference>
<keyword evidence="4 8" id="KW-0812">Transmembrane</keyword>
<accession>A0A2I1D4B5</accession>
<dbReference type="InterPro" id="IPR045122">
    <property type="entry name" value="Csc1-like"/>
</dbReference>
<proteinExistence type="inferred from homology"/>
<dbReference type="GO" id="GO:0005886">
    <property type="term" value="C:plasma membrane"/>
    <property type="evidence" value="ECO:0007669"/>
    <property type="project" value="TreeGrafter"/>
</dbReference>
<feature type="domain" description="CSC1/OSCA1-like 7TM region" evidence="9">
    <location>
        <begin position="428"/>
        <end position="706"/>
    </location>
</feature>
<feature type="region of interest" description="Disordered" evidence="7">
    <location>
        <begin position="753"/>
        <end position="772"/>
    </location>
</feature>
<dbReference type="VEuPathDB" id="FungiDB:P168DRAFT_251505"/>
<evidence type="ECO:0000256" key="8">
    <source>
        <dbReference type="SAM" id="Phobius"/>
    </source>
</evidence>
<dbReference type="AlphaFoldDB" id="A0A2I1D4B5"/>
<evidence type="ECO:0000256" key="6">
    <source>
        <dbReference type="ARBA" id="ARBA00023136"/>
    </source>
</evidence>
<feature type="transmembrane region" description="Helical" evidence="8">
    <location>
        <begin position="524"/>
        <end position="548"/>
    </location>
</feature>
<organism evidence="12 13">
    <name type="scientific">Aspergillus campestris (strain IBT 28561)</name>
    <dbReference type="NCBI Taxonomy" id="1392248"/>
    <lineage>
        <taxon>Eukaryota</taxon>
        <taxon>Fungi</taxon>
        <taxon>Dikarya</taxon>
        <taxon>Ascomycota</taxon>
        <taxon>Pezizomycotina</taxon>
        <taxon>Eurotiomycetes</taxon>
        <taxon>Eurotiomycetidae</taxon>
        <taxon>Eurotiales</taxon>
        <taxon>Aspergillaceae</taxon>
        <taxon>Aspergillus</taxon>
        <taxon>Aspergillus subgen. Circumdati</taxon>
    </lineage>
</organism>
<comment type="caution">
    <text evidence="12">The sequence shown here is derived from an EMBL/GenBank/DDBJ whole genome shotgun (WGS) entry which is preliminary data.</text>
</comment>
<evidence type="ECO:0000313" key="13">
    <source>
        <dbReference type="Proteomes" id="UP000234254"/>
    </source>
</evidence>
<dbReference type="Pfam" id="PF13967">
    <property type="entry name" value="RSN1_TM"/>
    <property type="match status" value="1"/>
</dbReference>
<dbReference type="Pfam" id="PF02714">
    <property type="entry name" value="RSN1_7TM"/>
    <property type="match status" value="1"/>
</dbReference>
<sequence length="827" mass="93734">MSLTSSAAAEILTAAAVVIEKPGDPHEPRWGDQTRGQRDLYTQLVLSLALGLTAFFAFCILRPKWTELYAARRRQRCAASHLPELPDSLFGWIPALYKITDEDVLHSAGLDAYVLLSFFKFSIRLLLALLPIAVLILLPVHYKFTGKNGIPGWDGSEPLDDKDQLMLDPSYLSMYVIFGYIFSGLTIYLLLRETDNVISTRQKYLGNQASTTDRTIRLSGIPPEMRSEESIRDFMQGLHVGKVQSVTICRDWGALEHLVEKRMKIIRHLERAWTKHVGYKRVKLDESQLPLVQHRRRRGASLLSEDDSERMQLLSDNGRSHTTDDANARPTIRLWYGPLKLRYRTVDEIDYYEEKLRRIDEVIKHARKLTYPPTELAFVTMESIAAAQMVIQAILDPHPMLLLARLAPAPADVVWKNTSVPRSKRMMRSWSVTILIGFLTIFWSVLLVPFASLLELKTIEKVFPQFADLLARHPVLMSLVQTGLPTLGLSLMTVIVPYLYNWLSHMQGMTSRGDIELSLISKNFFFSFFNLFLLFTVFGTASTFYGVWENLRDAFKDTTTIAYTLAGSLEQLTPFYVNLLVLQGVGIFPFRLLEFGSVISYPFHLFRAKTPREYAELSTPPEFSYGYSIPQTILIFNICLVYSVFPSSWLICLFGLVYFTIGQFIYKYQLLYAMDHQQHSTGRAWPMICHRVLVGLMLFQLAMIGILALRKAIARSLLLVPLLAATVWFSYFFANSYEPLTKFIALKSIGPESSSSGEISPSSSATFSPPSGLDRDSLPIRIGGQALGLRLNKYVNPSLILPLHDAWLPGRGAIHFSHHETPSDFAV</sequence>
<dbReference type="EMBL" id="MSFM01000005">
    <property type="protein sequence ID" value="PKY04722.1"/>
    <property type="molecule type" value="Genomic_DNA"/>
</dbReference>
<keyword evidence="3" id="KW-0813">Transport</keyword>
<dbReference type="RefSeq" id="XP_024693316.1">
    <property type="nucleotide sequence ID" value="XM_024834273.1"/>
</dbReference>
<evidence type="ECO:0000256" key="1">
    <source>
        <dbReference type="ARBA" id="ARBA00004141"/>
    </source>
</evidence>
<dbReference type="GO" id="GO:0005227">
    <property type="term" value="F:calcium-activated cation channel activity"/>
    <property type="evidence" value="ECO:0007669"/>
    <property type="project" value="InterPro"/>
</dbReference>
<feature type="transmembrane region" description="Helical" evidence="8">
    <location>
        <begin position="172"/>
        <end position="191"/>
    </location>
</feature>
<feature type="transmembrane region" description="Helical" evidence="8">
    <location>
        <begin position="125"/>
        <end position="142"/>
    </location>
</feature>
<name>A0A2I1D4B5_ASPC2</name>